<accession>A0ABR7M8I7</accession>
<organism evidence="2 3">
    <name type="scientific">Flavihumibacter stibioxidans</name>
    <dbReference type="NCBI Taxonomy" id="1834163"/>
    <lineage>
        <taxon>Bacteria</taxon>
        <taxon>Pseudomonadati</taxon>
        <taxon>Bacteroidota</taxon>
        <taxon>Chitinophagia</taxon>
        <taxon>Chitinophagales</taxon>
        <taxon>Chitinophagaceae</taxon>
        <taxon>Flavihumibacter</taxon>
    </lineage>
</organism>
<dbReference type="SUPFAM" id="SSF49785">
    <property type="entry name" value="Galactose-binding domain-like"/>
    <property type="match status" value="1"/>
</dbReference>
<evidence type="ECO:0000259" key="1">
    <source>
        <dbReference type="PROSITE" id="PS50022"/>
    </source>
</evidence>
<reference evidence="2 3" key="1">
    <citation type="submission" date="2016-07" db="EMBL/GenBank/DDBJ databases">
        <title>Genome analysis of Flavihumibacter stibioxidans YS-17.</title>
        <authorList>
            <person name="Shi K."/>
            <person name="Han Y."/>
            <person name="Wang G."/>
        </authorList>
    </citation>
    <scope>NUCLEOTIDE SEQUENCE [LARGE SCALE GENOMIC DNA]</scope>
    <source>
        <strain evidence="2 3">YS-17</strain>
    </source>
</reference>
<gene>
    <name evidence="2" type="ORF">BC349_09895</name>
</gene>
<keyword evidence="3" id="KW-1185">Reference proteome</keyword>
<proteinExistence type="predicted"/>
<dbReference type="PROSITE" id="PS50022">
    <property type="entry name" value="FA58C_3"/>
    <property type="match status" value="1"/>
</dbReference>
<evidence type="ECO:0000313" key="2">
    <source>
        <dbReference type="EMBL" id="MBC6491344.1"/>
    </source>
</evidence>
<dbReference type="Proteomes" id="UP000765802">
    <property type="component" value="Unassembled WGS sequence"/>
</dbReference>
<dbReference type="InterPro" id="IPR000421">
    <property type="entry name" value="FA58C"/>
</dbReference>
<protein>
    <recommendedName>
        <fullName evidence="1">F5/8 type C domain-containing protein</fullName>
    </recommendedName>
</protein>
<dbReference type="Gene3D" id="2.60.120.260">
    <property type="entry name" value="Galactose-binding domain-like"/>
    <property type="match status" value="1"/>
</dbReference>
<feature type="domain" description="F5/8 type C" evidence="1">
    <location>
        <begin position="400"/>
        <end position="550"/>
    </location>
</feature>
<name>A0ABR7M8I7_9BACT</name>
<dbReference type="EMBL" id="MBUA01000012">
    <property type="protein sequence ID" value="MBC6491344.1"/>
    <property type="molecule type" value="Genomic_DNA"/>
</dbReference>
<evidence type="ECO:0000313" key="3">
    <source>
        <dbReference type="Proteomes" id="UP000765802"/>
    </source>
</evidence>
<dbReference type="SUPFAM" id="SSF55486">
    <property type="entry name" value="Metalloproteases ('zincins'), catalytic domain"/>
    <property type="match status" value="1"/>
</dbReference>
<sequence>MRIIYGSDCCFFNAIHMKLFCLPVRLLVATHFLISCSRTGSEPAPVNPPQPPPVPVVSYNYKSQNAYSLNVVYFVPNDVVPPADYHRRLSEILLDAQSFIGKEMERNGYAGKTLGLMKDVDKKRIKLVVIKAGRGGSAYPYDGGANAVMQEIAAYRQLNQSEFHGDHYLVIMPATTYDPGGEPGGVPFYGLGKYCFALDYADQDVRYLGSPGTLGTRATKWIGGMIHELGHGLNLPHNCQKVSEESTLGMALMWAGNSTWGNSKTFLTAADCAVLNVNQVFSQENKSFYGEVKSSLQSIYASYEAGKNSIVVKGRFSANTPVTDIIYFNDPNVNNEGTGVNRDYNAVTWTSKPIGQDSFFIEMPVTDLKYRENHEYELKVKLAHTNGVIRETIFSYRFANGLPILDFSTRPEISKTGWSITSFSSEEKLSENGAALNLIDGDPSTYWHSRWSSAVTSYPHEVVVSTGVDVTAKGISISQRQTLSRSVKDMDIFTSLDGVNFVPAISRQLANTSGPQYLEFAQPVNLRFIKLVAKSSWDGEKFAALGEIGLF</sequence>
<dbReference type="InterPro" id="IPR008979">
    <property type="entry name" value="Galactose-bd-like_sf"/>
</dbReference>
<dbReference type="Pfam" id="PF00754">
    <property type="entry name" value="F5_F8_type_C"/>
    <property type="match status" value="1"/>
</dbReference>
<comment type="caution">
    <text evidence="2">The sequence shown here is derived from an EMBL/GenBank/DDBJ whole genome shotgun (WGS) entry which is preliminary data.</text>
</comment>